<protein>
    <submittedName>
        <fullName evidence="2">Uncharacterized protein</fullName>
    </submittedName>
</protein>
<organism evidence="2 3">
    <name type="scientific">Liparis tanakae</name>
    <name type="common">Tanaka's snailfish</name>
    <dbReference type="NCBI Taxonomy" id="230148"/>
    <lineage>
        <taxon>Eukaryota</taxon>
        <taxon>Metazoa</taxon>
        <taxon>Chordata</taxon>
        <taxon>Craniata</taxon>
        <taxon>Vertebrata</taxon>
        <taxon>Euteleostomi</taxon>
        <taxon>Actinopterygii</taxon>
        <taxon>Neopterygii</taxon>
        <taxon>Teleostei</taxon>
        <taxon>Neoteleostei</taxon>
        <taxon>Acanthomorphata</taxon>
        <taxon>Eupercaria</taxon>
        <taxon>Perciformes</taxon>
        <taxon>Cottioidei</taxon>
        <taxon>Cottales</taxon>
        <taxon>Liparidae</taxon>
        <taxon>Liparis</taxon>
    </lineage>
</organism>
<evidence type="ECO:0000313" key="3">
    <source>
        <dbReference type="Proteomes" id="UP000314294"/>
    </source>
</evidence>
<keyword evidence="3" id="KW-1185">Reference proteome</keyword>
<dbReference type="Proteomes" id="UP000314294">
    <property type="component" value="Unassembled WGS sequence"/>
</dbReference>
<comment type="caution">
    <text evidence="2">The sequence shown here is derived from an EMBL/GenBank/DDBJ whole genome shotgun (WGS) entry which is preliminary data.</text>
</comment>
<accession>A0A4Z2E1L6</accession>
<proteinExistence type="predicted"/>
<name>A0A4Z2E1L6_9TELE</name>
<reference evidence="2 3" key="1">
    <citation type="submission" date="2019-03" db="EMBL/GenBank/DDBJ databases">
        <title>First draft genome of Liparis tanakae, snailfish: a comprehensive survey of snailfish specific genes.</title>
        <authorList>
            <person name="Kim W."/>
            <person name="Song I."/>
            <person name="Jeong J.-H."/>
            <person name="Kim D."/>
            <person name="Kim S."/>
            <person name="Ryu S."/>
            <person name="Song J.Y."/>
            <person name="Lee S.K."/>
        </authorList>
    </citation>
    <scope>NUCLEOTIDE SEQUENCE [LARGE SCALE GENOMIC DNA]</scope>
    <source>
        <tissue evidence="2">Muscle</tissue>
    </source>
</reference>
<dbReference type="AlphaFoldDB" id="A0A4Z2E1L6"/>
<gene>
    <name evidence="2" type="ORF">EYF80_067249</name>
</gene>
<dbReference type="EMBL" id="SRLO01021608">
    <property type="protein sequence ID" value="TNN22637.1"/>
    <property type="molecule type" value="Genomic_DNA"/>
</dbReference>
<evidence type="ECO:0000256" key="1">
    <source>
        <dbReference type="SAM" id="MobiDB-lite"/>
    </source>
</evidence>
<sequence length="134" mass="14502">MGAPTSRRSVAPSPSTSRGHRTLPKYDPIWRTTRSSFTQVGSRGTERDAASLCGQHLFPSLRVHDGGLRLGVDGVDYDLSRVVGARGAGHKVLDAAAEEQRRTGGRVPSSELWFLSWSVASKAEKGRTLALEPF</sequence>
<feature type="compositionally biased region" description="Polar residues" evidence="1">
    <location>
        <begin position="1"/>
        <end position="17"/>
    </location>
</feature>
<evidence type="ECO:0000313" key="2">
    <source>
        <dbReference type="EMBL" id="TNN22637.1"/>
    </source>
</evidence>
<feature type="region of interest" description="Disordered" evidence="1">
    <location>
        <begin position="1"/>
        <end position="25"/>
    </location>
</feature>